<keyword evidence="2" id="KW-1185">Reference proteome</keyword>
<sequence length="112" mass="12835">MKIRGIDQDIQMIDPQKCLKNSFGLRIEFKNYFLRSSSNVTIAIDELKVMSGIIVVAYELCGKDKKYDRDYAIEKLHDYSLSIRAKLIQVIFGIIQADSSWSTLPNRPFAEG</sequence>
<reference evidence="1 2" key="1">
    <citation type="journal article" date="2018" name="Mol. Plant">
        <title>The genome of Artemisia annua provides insight into the evolution of Asteraceae family and artemisinin biosynthesis.</title>
        <authorList>
            <person name="Shen Q."/>
            <person name="Zhang L."/>
            <person name="Liao Z."/>
            <person name="Wang S."/>
            <person name="Yan T."/>
            <person name="Shi P."/>
            <person name="Liu M."/>
            <person name="Fu X."/>
            <person name="Pan Q."/>
            <person name="Wang Y."/>
            <person name="Lv Z."/>
            <person name="Lu X."/>
            <person name="Zhang F."/>
            <person name="Jiang W."/>
            <person name="Ma Y."/>
            <person name="Chen M."/>
            <person name="Hao X."/>
            <person name="Li L."/>
            <person name="Tang Y."/>
            <person name="Lv G."/>
            <person name="Zhou Y."/>
            <person name="Sun X."/>
            <person name="Brodelius P.E."/>
            <person name="Rose J.K.C."/>
            <person name="Tang K."/>
        </authorList>
    </citation>
    <scope>NUCLEOTIDE SEQUENCE [LARGE SCALE GENOMIC DNA]</scope>
    <source>
        <strain evidence="2">cv. Huhao1</strain>
        <tissue evidence="1">Leaf</tissue>
    </source>
</reference>
<accession>A0A2U1P8I5</accession>
<organism evidence="1 2">
    <name type="scientific">Artemisia annua</name>
    <name type="common">Sweet wormwood</name>
    <dbReference type="NCBI Taxonomy" id="35608"/>
    <lineage>
        <taxon>Eukaryota</taxon>
        <taxon>Viridiplantae</taxon>
        <taxon>Streptophyta</taxon>
        <taxon>Embryophyta</taxon>
        <taxon>Tracheophyta</taxon>
        <taxon>Spermatophyta</taxon>
        <taxon>Magnoliopsida</taxon>
        <taxon>eudicotyledons</taxon>
        <taxon>Gunneridae</taxon>
        <taxon>Pentapetalae</taxon>
        <taxon>asterids</taxon>
        <taxon>campanulids</taxon>
        <taxon>Asterales</taxon>
        <taxon>Asteraceae</taxon>
        <taxon>Asteroideae</taxon>
        <taxon>Anthemideae</taxon>
        <taxon>Artemisiinae</taxon>
        <taxon>Artemisia</taxon>
    </lineage>
</organism>
<dbReference type="Proteomes" id="UP000245207">
    <property type="component" value="Unassembled WGS sequence"/>
</dbReference>
<proteinExistence type="predicted"/>
<dbReference type="AlphaFoldDB" id="A0A2U1P8I5"/>
<evidence type="ECO:0000313" key="2">
    <source>
        <dbReference type="Proteomes" id="UP000245207"/>
    </source>
</evidence>
<protein>
    <submittedName>
        <fullName evidence="1">Uncharacterized protein</fullName>
    </submittedName>
</protein>
<name>A0A2U1P8I5_ARTAN</name>
<evidence type="ECO:0000313" key="1">
    <source>
        <dbReference type="EMBL" id="PWA82047.1"/>
    </source>
</evidence>
<dbReference type="EMBL" id="PKPP01001516">
    <property type="protein sequence ID" value="PWA82047.1"/>
    <property type="molecule type" value="Genomic_DNA"/>
</dbReference>
<comment type="caution">
    <text evidence="1">The sequence shown here is derived from an EMBL/GenBank/DDBJ whole genome shotgun (WGS) entry which is preliminary data.</text>
</comment>
<gene>
    <name evidence="1" type="ORF">CTI12_AA180500</name>
</gene>